<protein>
    <submittedName>
        <fullName evidence="7">Glycine betaine/proline transport system substrate-binding protein</fullName>
    </submittedName>
</protein>
<evidence type="ECO:0000313" key="8">
    <source>
        <dbReference type="Proteomes" id="UP001231362"/>
    </source>
</evidence>
<feature type="domain" description="ABC-type glycine betaine transport system substrate-binding" evidence="6">
    <location>
        <begin position="36"/>
        <end position="182"/>
    </location>
</feature>
<keyword evidence="3" id="KW-1003">Cell membrane</keyword>
<dbReference type="EMBL" id="JAUSTU010000011">
    <property type="protein sequence ID" value="MDQ0156263.1"/>
    <property type="molecule type" value="Genomic_DNA"/>
</dbReference>
<dbReference type="InterPro" id="IPR007210">
    <property type="entry name" value="ABC_Gly_betaine_transp_sub-bd"/>
</dbReference>
<evidence type="ECO:0000313" key="7">
    <source>
        <dbReference type="EMBL" id="MDQ0156263.1"/>
    </source>
</evidence>
<evidence type="ECO:0000256" key="4">
    <source>
        <dbReference type="ARBA" id="ARBA00023136"/>
    </source>
</evidence>
<feature type="domain" description="ABC-type glycine betaine transport system substrate-binding" evidence="6">
    <location>
        <begin position="201"/>
        <end position="300"/>
    </location>
</feature>
<comment type="caution">
    <text evidence="7">The sequence shown here is derived from an EMBL/GenBank/DDBJ whole genome shotgun (WGS) entry which is preliminary data.</text>
</comment>
<comment type="subcellular location">
    <subcellularLocation>
        <location evidence="1">Cell membrane</location>
    </subcellularLocation>
</comment>
<reference evidence="7 8" key="1">
    <citation type="submission" date="2023-07" db="EMBL/GenBank/DDBJ databases">
        <title>Genomic Encyclopedia of Type Strains, Phase IV (KMG-IV): sequencing the most valuable type-strain genomes for metagenomic binning, comparative biology and taxonomic classification.</title>
        <authorList>
            <person name="Goeker M."/>
        </authorList>
    </citation>
    <scope>NUCLEOTIDE SEQUENCE [LARGE SCALE GENOMIC DNA]</scope>
    <source>
        <strain evidence="7 8">DSM 23948</strain>
    </source>
</reference>
<accession>A0ABT9V5N2</accession>
<gene>
    <name evidence="7" type="ORF">J2S07_002582</name>
</gene>
<organism evidence="7 8">
    <name type="scientific">Anoxybacillus andreesenii</name>
    <dbReference type="NCBI Taxonomy" id="1325932"/>
    <lineage>
        <taxon>Bacteria</taxon>
        <taxon>Bacillati</taxon>
        <taxon>Bacillota</taxon>
        <taxon>Bacilli</taxon>
        <taxon>Bacillales</taxon>
        <taxon>Anoxybacillaceae</taxon>
        <taxon>Anoxybacillus</taxon>
    </lineage>
</organism>
<dbReference type="PANTHER" id="PTHR47737">
    <property type="entry name" value="GLYCINE BETAINE/PROLINE BETAINE TRANSPORT SYSTEM PERMEASE PROTEIN PROW"/>
    <property type="match status" value="1"/>
</dbReference>
<feature type="signal peptide" evidence="5">
    <location>
        <begin position="1"/>
        <end position="19"/>
    </location>
</feature>
<dbReference type="PROSITE" id="PS51257">
    <property type="entry name" value="PROKAR_LIPOPROTEIN"/>
    <property type="match status" value="1"/>
</dbReference>
<proteinExistence type="predicted"/>
<dbReference type="PANTHER" id="PTHR47737:SF1">
    <property type="entry name" value="GLYCINE BETAINE_PROLINE BETAINE TRANSPORT SYSTEM PERMEASE PROTEIN PROW"/>
    <property type="match status" value="1"/>
</dbReference>
<name>A0ABT9V5N2_9BACL</name>
<dbReference type="RefSeq" id="WP_307150781.1">
    <property type="nucleotide sequence ID" value="NZ_JAUSTU010000011.1"/>
</dbReference>
<evidence type="ECO:0000256" key="2">
    <source>
        <dbReference type="ARBA" id="ARBA00022448"/>
    </source>
</evidence>
<evidence type="ECO:0000259" key="6">
    <source>
        <dbReference type="Pfam" id="PF04069"/>
    </source>
</evidence>
<sequence length="300" mass="32715">MYKKKFYLSLVLFVTMLLAACGGKESSGGSSGDGKSKDSIAEQVNYKIIGIEPGAGIMKATAKALEDYDNLADWKLVESSSAAMASELQKAYEKKEPIIITGWTPHWKFAKFDLKYLEDPKGIYGEEETIETFVRQGLKDDEPSAYTVLDQFYWTPDDMAAVMVEIQEGADPAEAASKWIEENSDKVAEWTKGADEVDGEKIKLTYVAWDSEIASTNVVGKVLESIGYKVELIQLEAGPMFAAVAQGDADGMVAGWLPLTHADYLDEYGDKLEGLGANLEGAKTGLVVPAYVEADSIEDL</sequence>
<dbReference type="Gene3D" id="3.40.190.100">
    <property type="entry name" value="Glycine betaine-binding periplasmic protein, domain 2"/>
    <property type="match status" value="1"/>
</dbReference>
<dbReference type="Gene3D" id="3.10.105.10">
    <property type="entry name" value="Dipeptide-binding Protein, Domain 3"/>
    <property type="match status" value="1"/>
</dbReference>
<feature type="chain" id="PRO_5046824279" evidence="5">
    <location>
        <begin position="20"/>
        <end position="300"/>
    </location>
</feature>
<evidence type="ECO:0000256" key="3">
    <source>
        <dbReference type="ARBA" id="ARBA00022475"/>
    </source>
</evidence>
<keyword evidence="4" id="KW-0472">Membrane</keyword>
<keyword evidence="5" id="KW-0732">Signal</keyword>
<dbReference type="Proteomes" id="UP001231362">
    <property type="component" value="Unassembled WGS sequence"/>
</dbReference>
<evidence type="ECO:0000256" key="5">
    <source>
        <dbReference type="SAM" id="SignalP"/>
    </source>
</evidence>
<keyword evidence="8" id="KW-1185">Reference proteome</keyword>
<keyword evidence="2" id="KW-0813">Transport</keyword>
<dbReference type="Pfam" id="PF04069">
    <property type="entry name" value="OpuAC"/>
    <property type="match status" value="2"/>
</dbReference>
<evidence type="ECO:0000256" key="1">
    <source>
        <dbReference type="ARBA" id="ARBA00004236"/>
    </source>
</evidence>
<dbReference type="SUPFAM" id="SSF53850">
    <property type="entry name" value="Periplasmic binding protein-like II"/>
    <property type="match status" value="2"/>
</dbReference>